<dbReference type="SMART" id="SM00332">
    <property type="entry name" value="PP2Cc"/>
    <property type="match status" value="1"/>
</dbReference>
<dbReference type="GO" id="GO:0004741">
    <property type="term" value="F:[pyruvate dehydrogenase (acetyl-transferring)]-phosphatase activity"/>
    <property type="evidence" value="ECO:0007669"/>
    <property type="project" value="TreeGrafter"/>
</dbReference>
<dbReference type="EMBL" id="BFAD01000004">
    <property type="protein sequence ID" value="GBE82863.1"/>
    <property type="molecule type" value="Genomic_DNA"/>
</dbReference>
<feature type="region of interest" description="Disordered" evidence="1">
    <location>
        <begin position="403"/>
        <end position="426"/>
    </location>
</feature>
<dbReference type="PANTHER" id="PTHR13832:SF792">
    <property type="entry name" value="GM14286P"/>
    <property type="match status" value="1"/>
</dbReference>
<dbReference type="InterPro" id="IPR015655">
    <property type="entry name" value="PP2C"/>
</dbReference>
<dbReference type="RefSeq" id="XP_027613776.1">
    <property type="nucleotide sequence ID" value="XM_027757975.1"/>
</dbReference>
<dbReference type="InterPro" id="IPR036457">
    <property type="entry name" value="PPM-type-like_dom_sf"/>
</dbReference>
<organism evidence="3 4">
    <name type="scientific">Sparassis crispa</name>
    <dbReference type="NCBI Taxonomy" id="139825"/>
    <lineage>
        <taxon>Eukaryota</taxon>
        <taxon>Fungi</taxon>
        <taxon>Dikarya</taxon>
        <taxon>Basidiomycota</taxon>
        <taxon>Agaricomycotina</taxon>
        <taxon>Agaricomycetes</taxon>
        <taxon>Polyporales</taxon>
        <taxon>Sparassidaceae</taxon>
        <taxon>Sparassis</taxon>
    </lineage>
</organism>
<name>A0A401GL15_9APHY</name>
<dbReference type="AlphaFoldDB" id="A0A401GL15"/>
<dbReference type="InParanoid" id="A0A401GL15"/>
<feature type="domain" description="PPM-type phosphatase" evidence="2">
    <location>
        <begin position="115"/>
        <end position="492"/>
    </location>
</feature>
<dbReference type="FunCoup" id="A0A401GL15">
    <property type="interactions" value="197"/>
</dbReference>
<dbReference type="OrthoDB" id="420076at2759"/>
<reference evidence="3 4" key="1">
    <citation type="journal article" date="2018" name="Sci. Rep.">
        <title>Genome sequence of the cauliflower mushroom Sparassis crispa (Hanabiratake) and its association with beneficial usage.</title>
        <authorList>
            <person name="Kiyama R."/>
            <person name="Furutani Y."/>
            <person name="Kawaguchi K."/>
            <person name="Nakanishi T."/>
        </authorList>
    </citation>
    <scope>NUCLEOTIDE SEQUENCE [LARGE SCALE GENOMIC DNA]</scope>
</reference>
<keyword evidence="4" id="KW-1185">Reference proteome</keyword>
<dbReference type="InterPro" id="IPR001932">
    <property type="entry name" value="PPM-type_phosphatase-like_dom"/>
</dbReference>
<dbReference type="Gene3D" id="3.60.40.10">
    <property type="entry name" value="PPM-type phosphatase domain"/>
    <property type="match status" value="1"/>
</dbReference>
<dbReference type="STRING" id="139825.A0A401GL15"/>
<comment type="caution">
    <text evidence="3">The sequence shown here is derived from an EMBL/GenBank/DDBJ whole genome shotgun (WGS) entry which is preliminary data.</text>
</comment>
<evidence type="ECO:0000313" key="4">
    <source>
        <dbReference type="Proteomes" id="UP000287166"/>
    </source>
</evidence>
<dbReference type="GeneID" id="38779780"/>
<proteinExistence type="predicted"/>
<dbReference type="GO" id="GO:0005739">
    <property type="term" value="C:mitochondrion"/>
    <property type="evidence" value="ECO:0007669"/>
    <property type="project" value="TreeGrafter"/>
</dbReference>
<dbReference type="PROSITE" id="PS51746">
    <property type="entry name" value="PPM_2"/>
    <property type="match status" value="1"/>
</dbReference>
<protein>
    <submittedName>
        <fullName evidence="3">Protein phosphatase 2C homolog</fullName>
    </submittedName>
</protein>
<dbReference type="PANTHER" id="PTHR13832">
    <property type="entry name" value="PROTEIN PHOSPHATASE 2C"/>
    <property type="match status" value="1"/>
</dbReference>
<dbReference type="CDD" id="cd00143">
    <property type="entry name" value="PP2Cc"/>
    <property type="match status" value="1"/>
</dbReference>
<sequence>MLPRARLNVFAQFIRPRSSVLFSRLHLGALHAGGALLLSLWGFTYALTPPKVYLDGRKTSDQLGAPEQYEQYEPLPFQRQKPLDRFRERSRIDVDEELRRHEQTHLPERGSGIARYDIAQLASNDPIEDDHAEAILPVPSGHWSFFAILDGHNGWETSAWLRDNLIPAVAGALADLFNNFSSSLTPGTEPDPPPDDIEDTIQATFKRLDDDIVYNAVERVFETNSRHAGVTLLAPAYAGSCALLAFYDDHTRVLRIAVTGDSRAVLGRPAFDERGQAIYEVCVLSVEQDAHNVAEEYRLNAQHPGEAVVANGRVLGMGPSRAFGDARHKWSRRVQERLKEAFLGRTPPRDVRTPPYLTAVPEVTSIRAQPGDFLILATDGLWESLTSAEAVGLVGLWQDGHTKEGEAPREMAPVPPSELPVEVHPEDEEETVRYRQWCAEKRFVNCDQNPATHLVRNALGGADSDLAAALMSMRSPRARVYRDDISAVVVFFE</sequence>
<dbReference type="Pfam" id="PF00481">
    <property type="entry name" value="PP2C"/>
    <property type="match status" value="1"/>
</dbReference>
<evidence type="ECO:0000313" key="3">
    <source>
        <dbReference type="EMBL" id="GBE82863.1"/>
    </source>
</evidence>
<accession>A0A401GL15</accession>
<evidence type="ECO:0000259" key="2">
    <source>
        <dbReference type="PROSITE" id="PS51746"/>
    </source>
</evidence>
<evidence type="ECO:0000256" key="1">
    <source>
        <dbReference type="SAM" id="MobiDB-lite"/>
    </source>
</evidence>
<dbReference type="Proteomes" id="UP000287166">
    <property type="component" value="Unassembled WGS sequence"/>
</dbReference>
<gene>
    <name evidence="3" type="ORF">SCP_0412500</name>
</gene>
<dbReference type="SUPFAM" id="SSF81606">
    <property type="entry name" value="PP2C-like"/>
    <property type="match status" value="1"/>
</dbReference>